<dbReference type="GO" id="GO:0015668">
    <property type="term" value="F:type III site-specific deoxyribonuclease activity"/>
    <property type="evidence" value="ECO:0007669"/>
    <property type="project" value="InterPro"/>
</dbReference>
<evidence type="ECO:0000259" key="1">
    <source>
        <dbReference type="Pfam" id="PF19778"/>
    </source>
</evidence>
<organism evidence="2 3">
    <name type="scientific">Chitinophaga ginsengisoli</name>
    <dbReference type="NCBI Taxonomy" id="363837"/>
    <lineage>
        <taxon>Bacteria</taxon>
        <taxon>Pseudomonadati</taxon>
        <taxon>Bacteroidota</taxon>
        <taxon>Chitinophagia</taxon>
        <taxon>Chitinophagales</taxon>
        <taxon>Chitinophagaceae</taxon>
        <taxon>Chitinophaga</taxon>
    </lineage>
</organism>
<proteinExistence type="predicted"/>
<dbReference type="InterPro" id="IPR045572">
    <property type="entry name" value="RE_endonuc_C"/>
</dbReference>
<dbReference type="Pfam" id="PF19778">
    <property type="entry name" value="RE_endonuc"/>
    <property type="match status" value="1"/>
</dbReference>
<accession>A0A2P8G7T4</accession>
<dbReference type="Proteomes" id="UP000240978">
    <property type="component" value="Unassembled WGS sequence"/>
</dbReference>
<dbReference type="OrthoDB" id="9804145at2"/>
<feature type="domain" description="Type III restriction enzyme C-terminal endonuclease" evidence="1">
    <location>
        <begin position="278"/>
        <end position="384"/>
    </location>
</feature>
<dbReference type="EMBL" id="PYGK01000006">
    <property type="protein sequence ID" value="PSL30039.1"/>
    <property type="molecule type" value="Genomic_DNA"/>
</dbReference>
<gene>
    <name evidence="2" type="ORF">CLV42_106376</name>
</gene>
<name>A0A2P8G7T4_9BACT</name>
<protein>
    <recommendedName>
        <fullName evidence="1">Type III restriction enzyme C-terminal endonuclease domain-containing protein</fullName>
    </recommendedName>
</protein>
<reference evidence="2 3" key="1">
    <citation type="submission" date="2018-03" db="EMBL/GenBank/DDBJ databases">
        <title>Genomic Encyclopedia of Archaeal and Bacterial Type Strains, Phase II (KMG-II): from individual species to whole genera.</title>
        <authorList>
            <person name="Goeker M."/>
        </authorList>
    </citation>
    <scope>NUCLEOTIDE SEQUENCE [LARGE SCALE GENOMIC DNA]</scope>
    <source>
        <strain evidence="2 3">DSM 18107</strain>
    </source>
</reference>
<evidence type="ECO:0000313" key="2">
    <source>
        <dbReference type="EMBL" id="PSL30039.1"/>
    </source>
</evidence>
<keyword evidence="3" id="KW-1185">Reference proteome</keyword>
<comment type="caution">
    <text evidence="2">The sequence shown here is derived from an EMBL/GenBank/DDBJ whole genome shotgun (WGS) entry which is preliminary data.</text>
</comment>
<dbReference type="AlphaFoldDB" id="A0A2P8G7T4"/>
<sequence>MDTEARFGYDALEWQQYHDVKGKHKAEAALAIIEEKCCIMTGYINKSGKVQDTLKADLRSGNVQLPADLDNNVKRSVIEILKQTSGKLEIKRNEEKQVIHVNKQVLLSPEFKELWNKIKYKTTYAVDFDSESLIKACQKQISDRLVVSRGKLVYEKATIDVTKGGVEVKGTPETEYGAINTEVTVLPDIVSYLQNETQLTRKSIVAILMGCTNLRYFKLNPQKYIEGCIEIINEQMRLHIVGGIVYTRMGEHEVYSQELFQNEQLTGYLKNNMVASTKSPYKHVVYQSNVESDLTKEFERNNNVKVYAKLPGWFQIDTPLGKYNPDWAVLFDVDGTEKLFLVVESKGTMGFDFLRPAEQGKIECGKRHFQELARNTGSRVSLEYVSNMEEFVTKVLAKVD</sequence>
<dbReference type="RefSeq" id="WP_106603229.1">
    <property type="nucleotide sequence ID" value="NZ_PYGK01000006.1"/>
</dbReference>
<evidence type="ECO:0000313" key="3">
    <source>
        <dbReference type="Proteomes" id="UP000240978"/>
    </source>
</evidence>